<comment type="caution">
    <text evidence="1">The sequence shown here is derived from an EMBL/GenBank/DDBJ whole genome shotgun (WGS) entry which is preliminary data.</text>
</comment>
<evidence type="ECO:0000313" key="1">
    <source>
        <dbReference type="EMBL" id="RVW85256.1"/>
    </source>
</evidence>
<reference evidence="1 2" key="1">
    <citation type="journal article" date="2018" name="PLoS Genet.">
        <title>Population sequencing reveals clonal diversity and ancestral inbreeding in the grapevine cultivar Chardonnay.</title>
        <authorList>
            <person name="Roach M.J."/>
            <person name="Johnson D.L."/>
            <person name="Bohlmann J."/>
            <person name="van Vuuren H.J."/>
            <person name="Jones S.J."/>
            <person name="Pretorius I.S."/>
            <person name="Schmidt S.A."/>
            <person name="Borneman A.R."/>
        </authorList>
    </citation>
    <scope>NUCLEOTIDE SEQUENCE [LARGE SCALE GENOMIC DNA]</scope>
    <source>
        <strain evidence="2">cv. Chardonnay</strain>
        <tissue evidence="1">Leaf</tissue>
    </source>
</reference>
<organism evidence="1 2">
    <name type="scientific">Vitis vinifera</name>
    <name type="common">Grape</name>
    <dbReference type="NCBI Taxonomy" id="29760"/>
    <lineage>
        <taxon>Eukaryota</taxon>
        <taxon>Viridiplantae</taxon>
        <taxon>Streptophyta</taxon>
        <taxon>Embryophyta</taxon>
        <taxon>Tracheophyta</taxon>
        <taxon>Spermatophyta</taxon>
        <taxon>Magnoliopsida</taxon>
        <taxon>eudicotyledons</taxon>
        <taxon>Gunneridae</taxon>
        <taxon>Pentapetalae</taxon>
        <taxon>rosids</taxon>
        <taxon>Vitales</taxon>
        <taxon>Vitaceae</taxon>
        <taxon>Viteae</taxon>
        <taxon>Vitis</taxon>
    </lineage>
</organism>
<gene>
    <name evidence="1" type="ORF">CK203_046581</name>
</gene>
<name>A0A438HLD3_VITVI</name>
<dbReference type="Proteomes" id="UP000288805">
    <property type="component" value="Unassembled WGS sequence"/>
</dbReference>
<accession>A0A438HLD3</accession>
<sequence>MIIPSDYNVIHMNYLTIGQTSLFLGHTQIVGYTDADWAIHPQIGIPPQGIVFLLEGWVKAYKGLRQGDPLSPFLFTLVADVLSRLIVRTEERGLFEGFLVGSSFNSFEDREITKDFLWSSSREGKRDHLVNWDIVCKLKKFGGLGFGKISLRNQALLGKWLWRRSKETIDHLFLHCLITLGLWHKIFSQAGMEWVQPSSICDMLVISFKCLGILLEARLFGGSRLFLSCGLCGERNARIF</sequence>
<dbReference type="AlphaFoldDB" id="A0A438HLD3"/>
<evidence type="ECO:0000313" key="2">
    <source>
        <dbReference type="Proteomes" id="UP000288805"/>
    </source>
</evidence>
<dbReference type="EMBL" id="QGNW01000206">
    <property type="protein sequence ID" value="RVW85256.1"/>
    <property type="molecule type" value="Genomic_DNA"/>
</dbReference>
<protein>
    <submittedName>
        <fullName evidence="1">Uncharacterized protein</fullName>
    </submittedName>
</protein>
<proteinExistence type="predicted"/>